<dbReference type="PANTHER" id="PTHR30024">
    <property type="entry name" value="ALIPHATIC SULFONATES-BINDING PROTEIN-RELATED"/>
    <property type="match status" value="1"/>
</dbReference>
<organism evidence="6 7">
    <name type="scientific">Caballeronia mineralivorans PML1(12)</name>
    <dbReference type="NCBI Taxonomy" id="908627"/>
    <lineage>
        <taxon>Bacteria</taxon>
        <taxon>Pseudomonadati</taxon>
        <taxon>Pseudomonadota</taxon>
        <taxon>Betaproteobacteria</taxon>
        <taxon>Burkholderiales</taxon>
        <taxon>Burkholderiaceae</taxon>
        <taxon>Caballeronia</taxon>
    </lineage>
</organism>
<evidence type="ECO:0000313" key="7">
    <source>
        <dbReference type="Proteomes" id="UP000035963"/>
    </source>
</evidence>
<name>A0A0J1D265_9BURK</name>
<dbReference type="Proteomes" id="UP000035963">
    <property type="component" value="Unassembled WGS sequence"/>
</dbReference>
<dbReference type="SUPFAM" id="SSF53850">
    <property type="entry name" value="Periplasmic binding protein-like II"/>
    <property type="match status" value="1"/>
</dbReference>
<dbReference type="InterPro" id="IPR015168">
    <property type="entry name" value="SsuA/THI5"/>
</dbReference>
<keyword evidence="3 4" id="KW-0732">Signal</keyword>
<proteinExistence type="inferred from homology"/>
<comment type="subcellular location">
    <subcellularLocation>
        <location evidence="1">Periplasm</location>
    </subcellularLocation>
</comment>
<protein>
    <submittedName>
        <fullName evidence="6">Nitrate ABC transporter substrate-binding protein</fullName>
    </submittedName>
</protein>
<reference evidence="6 7" key="1">
    <citation type="journal article" date="2015" name="Genome Announc.">
        <title>Draft Genome Sequence of Burkholderia sp. Strain PML1(12), an Ectomycorrhizosphere-Inhabiting Bacterium with Effective Mineral-Weathering Ability.</title>
        <authorList>
            <person name="Uroz S."/>
            <person name="Oger P."/>
        </authorList>
    </citation>
    <scope>NUCLEOTIDE SEQUENCE [LARGE SCALE GENOMIC DNA]</scope>
    <source>
        <strain evidence="7">PML1(12)</strain>
    </source>
</reference>
<comment type="caution">
    <text evidence="6">The sequence shown here is derived from an EMBL/GenBank/DDBJ whole genome shotgun (WGS) entry which is preliminary data.</text>
</comment>
<dbReference type="GO" id="GO:0042597">
    <property type="term" value="C:periplasmic space"/>
    <property type="evidence" value="ECO:0007669"/>
    <property type="project" value="UniProtKB-SubCell"/>
</dbReference>
<comment type="similarity">
    <text evidence="2">Belongs to the bacterial solute-binding protein SsuA/TauA family.</text>
</comment>
<dbReference type="AlphaFoldDB" id="A0A0J1D265"/>
<dbReference type="GO" id="GO:0042918">
    <property type="term" value="P:alkanesulfonate transmembrane transport"/>
    <property type="evidence" value="ECO:0007669"/>
    <property type="project" value="TreeGrafter"/>
</dbReference>
<feature type="domain" description="SsuA/THI5-like" evidence="5">
    <location>
        <begin position="42"/>
        <end position="259"/>
    </location>
</feature>
<dbReference type="Pfam" id="PF09084">
    <property type="entry name" value="NMT1"/>
    <property type="match status" value="1"/>
</dbReference>
<sequence>MQFPPRFFTLACTLAALLCGATQAHAEKLTLMAGGTSKIVYLPLILASQLGYFKDEGLEFEILSQPAGVDTATELLAGAIQGAVGFYDHTIDLQSRGKDVQALVVFSKSAGLVELVSKKSAAGFNTMADAKGKTLGVTGLGSSTNFLTHYLAARAGLSPKEYTVLPVGSDDTFIAAMDQGRIDAGMVEEPSASRLLASGGAKVLVDMRSAAGTAAALGGPYVGPCFYAERSWINTHRDETQKLVRAMVRSLAFIASHSAEEITAKVPRDFYGPDKALYISALKASMPMFTKDGRMPDGTPAAVLKVLTLANSSIDPRHIDLSRTYTNEFVDHVQTGAK</sequence>
<accession>A0A0J1D265</accession>
<feature type="chain" id="PRO_5005249389" evidence="4">
    <location>
        <begin position="27"/>
        <end position="338"/>
    </location>
</feature>
<gene>
    <name evidence="6" type="ORF">EOS_07370</name>
</gene>
<dbReference type="OrthoDB" id="9806288at2"/>
<evidence type="ECO:0000256" key="1">
    <source>
        <dbReference type="ARBA" id="ARBA00004418"/>
    </source>
</evidence>
<evidence type="ECO:0000256" key="3">
    <source>
        <dbReference type="ARBA" id="ARBA00022729"/>
    </source>
</evidence>
<dbReference type="RefSeq" id="WP_047845962.1">
    <property type="nucleotide sequence ID" value="NZ_AEJF01000059.1"/>
</dbReference>
<dbReference type="PATRIC" id="fig|908627.4.peg.1631"/>
<dbReference type="EMBL" id="AEJF01000059">
    <property type="protein sequence ID" value="KLU26827.1"/>
    <property type="molecule type" value="Genomic_DNA"/>
</dbReference>
<feature type="signal peptide" evidence="4">
    <location>
        <begin position="1"/>
        <end position="26"/>
    </location>
</feature>
<evidence type="ECO:0000259" key="5">
    <source>
        <dbReference type="Pfam" id="PF09084"/>
    </source>
</evidence>
<evidence type="ECO:0000313" key="6">
    <source>
        <dbReference type="EMBL" id="KLU26827.1"/>
    </source>
</evidence>
<evidence type="ECO:0000256" key="4">
    <source>
        <dbReference type="SAM" id="SignalP"/>
    </source>
</evidence>
<dbReference type="PANTHER" id="PTHR30024:SF47">
    <property type="entry name" value="TAURINE-BINDING PERIPLASMIC PROTEIN"/>
    <property type="match status" value="1"/>
</dbReference>
<keyword evidence="7" id="KW-1185">Reference proteome</keyword>
<dbReference type="Gene3D" id="3.40.190.10">
    <property type="entry name" value="Periplasmic binding protein-like II"/>
    <property type="match status" value="2"/>
</dbReference>
<evidence type="ECO:0000256" key="2">
    <source>
        <dbReference type="ARBA" id="ARBA00010742"/>
    </source>
</evidence>